<dbReference type="Proteomes" id="UP000001554">
    <property type="component" value="Chromosome 18"/>
</dbReference>
<dbReference type="Gene3D" id="2.70.70.10">
    <property type="entry name" value="Glucose Permease (Domain IIA)"/>
    <property type="match status" value="1"/>
</dbReference>
<proteinExistence type="predicted"/>
<feature type="region of interest" description="Disordered" evidence="1">
    <location>
        <begin position="1073"/>
        <end position="1105"/>
    </location>
</feature>
<dbReference type="PANTHER" id="PTHR16897:SF2">
    <property type="entry name" value="OS03G0226600 PROTEIN"/>
    <property type="match status" value="1"/>
</dbReference>
<evidence type="ECO:0000259" key="2">
    <source>
        <dbReference type="Pfam" id="PF01347"/>
    </source>
</evidence>
<dbReference type="InterPro" id="IPR001747">
    <property type="entry name" value="Vitellogenin_N"/>
</dbReference>
<evidence type="ECO:0000256" key="1">
    <source>
        <dbReference type="SAM" id="MobiDB-lite"/>
    </source>
</evidence>
<dbReference type="KEGG" id="bfo:118405867"/>
<reference evidence="3" key="1">
    <citation type="journal article" date="2020" name="Nat. Ecol. Evol.">
        <title>Deeply conserved synteny resolves early events in vertebrate evolution.</title>
        <authorList>
            <person name="Simakov O."/>
            <person name="Marletaz F."/>
            <person name="Yue J.X."/>
            <person name="O'Connell B."/>
            <person name="Jenkins J."/>
            <person name="Brandt A."/>
            <person name="Calef R."/>
            <person name="Tung C.H."/>
            <person name="Huang T.K."/>
            <person name="Schmutz J."/>
            <person name="Satoh N."/>
            <person name="Yu J.K."/>
            <person name="Putnam N.H."/>
            <person name="Green R.E."/>
            <person name="Rokhsar D.S."/>
        </authorList>
    </citation>
    <scope>NUCLEOTIDE SEQUENCE [LARGE SCALE GENOMIC DNA]</scope>
    <source>
        <strain evidence="3">S238N-H82</strain>
    </source>
</reference>
<dbReference type="OrthoDB" id="6153184at2759"/>
<evidence type="ECO:0000313" key="4">
    <source>
        <dbReference type="RefSeq" id="XP_035661571.1"/>
    </source>
</evidence>
<dbReference type="FunFam" id="1.25.10.20:FF:000008">
    <property type="entry name" value="Uncharacterized protein"/>
    <property type="match status" value="1"/>
</dbReference>
<dbReference type="SUPFAM" id="SSF48431">
    <property type="entry name" value="Lipovitellin-phosvitin complex, superhelical domain"/>
    <property type="match status" value="1"/>
</dbReference>
<accession>A0A9J7HL42</accession>
<protein>
    <submittedName>
        <fullName evidence="4 5">Uncharacterized protein LOC118405867</fullName>
    </submittedName>
</protein>
<evidence type="ECO:0000313" key="5">
    <source>
        <dbReference type="RefSeq" id="XP_035661573.1"/>
    </source>
</evidence>
<feature type="domain" description="Vitellogenin" evidence="2">
    <location>
        <begin position="191"/>
        <end position="468"/>
    </location>
</feature>
<gene>
    <name evidence="4 5" type="primary">LOC118405867</name>
</gene>
<dbReference type="RefSeq" id="XP_035661571.1">
    <property type="nucleotide sequence ID" value="XM_035805678.1"/>
</dbReference>
<dbReference type="RefSeq" id="XP_035661573.1">
    <property type="nucleotide sequence ID" value="XM_035805680.1"/>
</dbReference>
<dbReference type="Gene3D" id="1.25.10.20">
    <property type="entry name" value="Vitellinogen, superhelical"/>
    <property type="match status" value="1"/>
</dbReference>
<dbReference type="InterPro" id="IPR011055">
    <property type="entry name" value="Dup_hybrid_motif"/>
</dbReference>
<organism evidence="3 4">
    <name type="scientific">Branchiostoma floridae</name>
    <name type="common">Florida lancelet</name>
    <name type="synonym">Amphioxus</name>
    <dbReference type="NCBI Taxonomy" id="7739"/>
    <lineage>
        <taxon>Eukaryota</taxon>
        <taxon>Metazoa</taxon>
        <taxon>Chordata</taxon>
        <taxon>Cephalochordata</taxon>
        <taxon>Leptocardii</taxon>
        <taxon>Amphioxiformes</taxon>
        <taxon>Branchiostomatidae</taxon>
        <taxon>Branchiostoma</taxon>
    </lineage>
</organism>
<name>A0A9J7HL42_BRAFL</name>
<reference evidence="4 5" key="2">
    <citation type="submission" date="2025-04" db="UniProtKB">
        <authorList>
            <consortium name="RefSeq"/>
        </authorList>
    </citation>
    <scope>IDENTIFICATION</scope>
    <source>
        <strain evidence="4 5">S238N-H82</strain>
        <tissue evidence="4 5">Testes</tissue>
    </source>
</reference>
<dbReference type="GO" id="GO:0005319">
    <property type="term" value="F:lipid transporter activity"/>
    <property type="evidence" value="ECO:0007669"/>
    <property type="project" value="InterPro"/>
</dbReference>
<evidence type="ECO:0000313" key="3">
    <source>
        <dbReference type="Proteomes" id="UP000001554"/>
    </source>
</evidence>
<dbReference type="InterPro" id="IPR011030">
    <property type="entry name" value="Lipovitellin_superhlx_dom"/>
</dbReference>
<dbReference type="Pfam" id="PF01347">
    <property type="entry name" value="Vitellogenin_N"/>
    <property type="match status" value="1"/>
</dbReference>
<dbReference type="OMA" id="AWENITE"/>
<keyword evidence="3" id="KW-1185">Reference proteome</keyword>
<dbReference type="PANTHER" id="PTHR16897">
    <property type="entry name" value="OS10G0105400 PROTEIN"/>
    <property type="match status" value="1"/>
</dbReference>
<dbReference type="GeneID" id="118405867"/>
<sequence>MQKKALLGAFSSRLHASYQDLNHGGNRQWRYVVNETGHEGVHEAEYEGKNNGDTLVFKRQKFSHIVPNAETAHQKEIWYHKEKQVPTKIIIGEKFTAPRKVMTGYQAPNGIPVGFGESHMYESDDSFDLPEMHTFSNSQMELTDIVPFPEGLELPADLVKSSLFIDEYPKKTYELDAKVQKDIVGNLTCMREIRPRYERKRMMCFEQLVNIVRHLEQGDVAKLADQYIQFPPKGKNGTENMEAIIDALGAAAVEESQIILTERILLRDPPDAELLKRMFSHFVNLEHPPAVMFFDALENFVFGTNPPANHESDDEDIMAMATLVLGALVNKLMSTDPVRGESIVARMEEELQHHDPVKHRAKRAAEMAEELKKEKEENYDKCDYNNKTYVDHHEQRKATLLLSLGNAGLDRSYNHILSYISTPDSPQLLKRSGAVAVAKYNHEHAASMLLKMAVDEGHEDHVRYDALLEYRRHPKAVPITDLHWHLVRGLTNITGLETNDRSRLKRGFLDDLLNFKFDFKLKLPGIEWKKMIGSEKVGASFGLTIRNIMDLSISLLKGHFKLDVLDEAFATAHFGIINYNLDIVRIRVCFRGGIKYDVNILKEFNFEEVFQTIITLDKVVDRIVGTIKSTVNNFKNLFNSASEFSFPRLIEKFADVFENLPKKIDGLIAIGQKTTVVLGEMVNPPAYLTAIVNVVRRVTGLMNDIKRDVTKFVDSISDAITITLPWAIEQIKEAVNMVVNTLKNFFANPIAALGDVQKAVIKIQNGIFKVLDAKNRIQKSCLFLKGQRPYWFDIKTVITEIWDEVLAAKDVLINSVKNLAKPDLSATKYNTAKRFKKFTGIGPKVIKKQLEDEVITAFGIFEGPLRVLQELAAPFVDTYELVVGKMRAVKAAYTFVKNAYTKARTLLSKIFGPKMHKDFPRKLLQATSCSGYGPYPSTGNGKYKHQGVDLELNKTSIKVPFTGILRINDSSAGLVSILVDDPDGIELIIQPITVPSSKNGMKVFKGESLGTAKTACGKSLHVAFRKAGTTDQYIDPMKYLEKRKPGFPKWNTECDDYRVVLLGITFVKGSLTKGPGNKNTTPARAPPPNTNDVTPISKRKKREASATQLALQANGPTLTAQLGLPPLSEIGPALSGFKDTKVAAVLKLLGKVGLTDLQKQLQGALDMLEDLLGGGRCVASSTLDDGSLKLALKAKGLALNGSREAKLKRYRAPSAACPQHHPHIPGGVGCAFKDGCYHIRCCVELVFTVFRRVFEASLKLDPCTKILTLQVGAFQRTFNTSKVKIAEKFGGPIVANLDIHDPVVVSLGYLIMKPYRGTTVTFDLKVSMCGAMACIPWTEVFKQVTFDLTAATTACTNKEKAAPAAATKILDMAALKQKTMTEIKELVAIKNPGGFNIAALMTELRTAYLELVMEAMNNLLGKLFNGQFSSFDICMRGQKLYGPYDKQFFKIVFNFMVGPVPLSFEFASGGSWKITCGIQLCFMTMKAVGTATPQLGAYVSGELSINLFLFKAGLKLIGYLLTTKFPTKAEVGFSKFPLDVACRMDLELIPLRLELHVILKLTINLLFTTIEEVIIKELLWSYQTPTITANIFNTVSNEKDESPPQFKSVTTASSGGVARRAAVTSSCTVYQVKGRDYTEPAFQLAIAADDDKSEVTVTYSIGTFEGGSDLAQDNDLGGPSSIVDQVLPERIPLFFTVKATNSGGGSASATCSLDYYDLSPPAGRVNPDFVTTSNPNVLKASGMAVDETPLTERKEGVGFGRGIFGDQTFPWSEVQDPPARAIAKTSDPNAELVALTKFASPQLGKLMSTPFQVTEGYSSPGKCAADCLSFPPLKCYSFNYDYGESGRCELLEEAEGYGVLLHTIGHMHYFERLGIGKAVTFSHTDLELQHGQLYYFNYHLTNDLGYISILTSRPVKVDFTPVEPGIIQNESFDNTTKEPCHELLPDEWENRCIDEANLPNHRYIIDGDGSTTVFNGHTPFVDLLYTRANQYVSANWDGFHDNETGIFGYTWSAGTERCQDNIHPHKDPHSHLFDESEWTHTGIAHPLDLPDGKYYVNVRAVNKVEYGGPLATTVCHSRPYAIDNTEPFINEVHNMLYNDQTHVISSSYNVSDPLSGIELMHIGLGKSKRDTYILDWFLHEDTQFVNFTYKVEDGLPTWLRIRAVNHVDLRTTGHGPYPIMIDMTHPLAGEIYDGKSHGRQENYTATQGEYCSNWENFRDPDTGIADYLWGVGTSPGDDDVVAFKRLGHTVFLECDRSVNLTHNAKYYSTLFAFNRGHKRLNVSATTTGIMVDLTPPKGGYLEDGENPGEDLVFSSNPATVSAHWGNFSDPESGIQDYTIAVLRKPKNQAENEVIHDSESVGLLSSIRWHHFHLHQGDQVFVNLNVTNRALGVTSMLSNGFVLDLTPPKLYYLRDGLNPDKDMEYSSSTTQLTASFKFEDEETGVSYIELQVYQKYGGSKTSLLSNSVILEGSAQNWTSNATLNLFIGALYTIRVHAINPAGLTAVHETDGVLIDPTPPLLLYVHAGVLSGDEELTNGYVVITDAGILAASWQGVDGESGIDAYWVGLGTTSGGDDIVAFYNAGDGTDVILTELPIELTVDGAPIYYLSVKAQNGAGAYSVTLTSSPIKVVKADVAGLVFDGAGAIDLSAPTTDVNYQLEATTVSLQFEGYESAQHGIAGYEWGVGTTPGTDDIQPFTDVGILASKDTPGSGIAQIPLPLVSSNRYYSSVRAITGAGNILESTSDGFGVDQSAPSVLFTLVGEEDDDDSENEERQKRGTVYQGRNVGSVAAEWNITDDESAIAASWFAIGFTPASSDLYNVTNTNKRTSIPAGLLTPPPDGIPSVVTVSAINFVGLVSTNVTPPVVFDGTPPERVDLACPKHISGEEPFTCSWDGIKDLESGVQHFIFTLGLNETDSSVVEPTTLYPPTMSISVRDLNERFRRHGTKLYATVIAVNGANIRSSSFSDAILVDTTPPVAGVVVEVNDNVTKELCSTRDECLASDVKCQTSVDHVHIAWEPFSDPDSDITWYEIAIGTGQGKADLRDFTKVPPGMTYYVFHPIDLMSVSKVYAIVRGYNGAGRFAIAQSNGVYISRLSAGLEPLEPQFVHDGKMPGIDMDFTDTTDELSARWSFGDPCPMVHYNWSIHRMDGVVVQPPATLPGDQTLGENSNIKAKDGESFFVVVRATNQLGDNFVQRSNGIRVKLEPLRPGIVRDGAIPGMDLNYQPSNTTLSANWDQFGNDIFVPEVANGQYTALLY</sequence>